<accession>A0A5S4H3J0</accession>
<dbReference type="GO" id="GO:0005524">
    <property type="term" value="F:ATP binding"/>
    <property type="evidence" value="ECO:0007669"/>
    <property type="project" value="UniProtKB-KW"/>
</dbReference>
<evidence type="ECO:0000313" key="7">
    <source>
        <dbReference type="Proteomes" id="UP000306628"/>
    </source>
</evidence>
<reference evidence="6 7" key="1">
    <citation type="submission" date="2019-05" db="EMBL/GenBank/DDBJ databases">
        <title>Draft genome sequence of Nonomuraea zeae DSM 100528.</title>
        <authorList>
            <person name="Saricaoglu S."/>
            <person name="Isik K."/>
        </authorList>
    </citation>
    <scope>NUCLEOTIDE SEQUENCE [LARGE SCALE GENOMIC DNA]</scope>
    <source>
        <strain evidence="6 7">DSM 100528</strain>
    </source>
</reference>
<feature type="region of interest" description="Disordered" evidence="4">
    <location>
        <begin position="389"/>
        <end position="408"/>
    </location>
</feature>
<dbReference type="PANTHER" id="PTHR13504">
    <property type="entry name" value="FIDO DOMAIN-CONTAINING PROTEIN DDB_G0283145"/>
    <property type="match status" value="1"/>
</dbReference>
<sequence>MTRHTVRSHPWIAFDFDPREQLDYRTWMLLGEVVSKVAHIAGAPLQPQLAHDLNQIFLSKSAHATTRIEGNTLSEGEVLRRVRQELDLPPSLEYLGQEVDNIVDAYDLIESDLRGNRSLALTTDRIKELNRLVMRDVPGAERVKPGEIRTENVLVGNYRGAPPGDCEDLLDQLCRWLRVISKVAGPELQQPAAILSAFLAHLYIAWIHPFWDGNGRTARLVEYQLLLHAGVPNLAAHLPANFYMRTRTRYYQVLEESSTILHGPTGFLFYALQGFADELREQVKMIQAQQLLVAWVNFVHDSVPDGHTAASVRQRHLVLDLPIGEWTNISKIPELTPRLAREYAGKTRRTVSRDVNTLEDLGLILKGRGQVRPFVDQMRAFLPLKAEMRERRMPEPSPEDPGHVHSVS</sequence>
<dbReference type="SUPFAM" id="SSF140931">
    <property type="entry name" value="Fic-like"/>
    <property type="match status" value="1"/>
</dbReference>
<dbReference type="EMBL" id="VCKX01000002">
    <property type="protein sequence ID" value="TMR39569.1"/>
    <property type="molecule type" value="Genomic_DNA"/>
</dbReference>
<feature type="binding site" evidence="2">
    <location>
        <begin position="250"/>
        <end position="251"/>
    </location>
    <ligand>
        <name>ATP</name>
        <dbReference type="ChEBI" id="CHEBI:30616"/>
    </ligand>
</feature>
<name>A0A5S4H3J0_9ACTN</name>
<organism evidence="6 7">
    <name type="scientific">Nonomuraea zeae</name>
    <dbReference type="NCBI Taxonomy" id="1642303"/>
    <lineage>
        <taxon>Bacteria</taxon>
        <taxon>Bacillati</taxon>
        <taxon>Actinomycetota</taxon>
        <taxon>Actinomycetes</taxon>
        <taxon>Streptosporangiales</taxon>
        <taxon>Streptosporangiaceae</taxon>
        <taxon>Nonomuraea</taxon>
    </lineage>
</organism>
<dbReference type="OrthoDB" id="9813719at2"/>
<feature type="active site" evidence="1">
    <location>
        <position position="208"/>
    </location>
</feature>
<keyword evidence="2" id="KW-0547">Nucleotide-binding</keyword>
<feature type="binding site" evidence="2">
    <location>
        <begin position="212"/>
        <end position="219"/>
    </location>
    <ligand>
        <name>ATP</name>
        <dbReference type="ChEBI" id="CHEBI:30616"/>
    </ligand>
</feature>
<dbReference type="AlphaFoldDB" id="A0A5S4H3J0"/>
<keyword evidence="7" id="KW-1185">Reference proteome</keyword>
<feature type="site" description="Important for autoinhibition of adenylyltransferase activity" evidence="3">
    <location>
        <position position="69"/>
    </location>
</feature>
<evidence type="ECO:0000256" key="1">
    <source>
        <dbReference type="PIRSR" id="PIRSR640198-1"/>
    </source>
</evidence>
<feature type="domain" description="Fido" evidence="5">
    <location>
        <begin position="121"/>
        <end position="273"/>
    </location>
</feature>
<comment type="caution">
    <text evidence="6">The sequence shown here is derived from an EMBL/GenBank/DDBJ whole genome shotgun (WGS) entry which is preliminary data.</text>
</comment>
<dbReference type="Proteomes" id="UP000306628">
    <property type="component" value="Unassembled WGS sequence"/>
</dbReference>
<proteinExistence type="predicted"/>
<dbReference type="InterPro" id="IPR040198">
    <property type="entry name" value="Fido_containing"/>
</dbReference>
<evidence type="ECO:0000259" key="5">
    <source>
        <dbReference type="PROSITE" id="PS51459"/>
    </source>
</evidence>
<dbReference type="InterPro" id="IPR036597">
    <property type="entry name" value="Fido-like_dom_sf"/>
</dbReference>
<dbReference type="Pfam" id="PF02661">
    <property type="entry name" value="Fic"/>
    <property type="match status" value="1"/>
</dbReference>
<evidence type="ECO:0000256" key="3">
    <source>
        <dbReference type="PIRSR" id="PIRSR640198-3"/>
    </source>
</evidence>
<dbReference type="Gene3D" id="1.10.3290.10">
    <property type="entry name" value="Fido-like domain"/>
    <property type="match status" value="1"/>
</dbReference>
<dbReference type="PROSITE" id="PS51459">
    <property type="entry name" value="FIDO"/>
    <property type="match status" value="1"/>
</dbReference>
<dbReference type="PANTHER" id="PTHR13504:SF38">
    <property type="entry name" value="FIDO DOMAIN-CONTAINING PROTEIN"/>
    <property type="match status" value="1"/>
</dbReference>
<evidence type="ECO:0000256" key="4">
    <source>
        <dbReference type="SAM" id="MobiDB-lite"/>
    </source>
</evidence>
<evidence type="ECO:0000256" key="2">
    <source>
        <dbReference type="PIRSR" id="PIRSR640198-2"/>
    </source>
</evidence>
<keyword evidence="2" id="KW-0067">ATP-binding</keyword>
<dbReference type="InterPro" id="IPR003812">
    <property type="entry name" value="Fido"/>
</dbReference>
<evidence type="ECO:0000313" key="6">
    <source>
        <dbReference type="EMBL" id="TMR39569.1"/>
    </source>
</evidence>
<protein>
    <submittedName>
        <fullName evidence="6">Fic family protein</fullName>
    </submittedName>
</protein>
<gene>
    <name evidence="6" type="ORF">ETD85_00725</name>
</gene>